<gene>
    <name evidence="2" type="ORF">GOMPHAMPRED_001519</name>
</gene>
<evidence type="ECO:0000256" key="1">
    <source>
        <dbReference type="SAM" id="Phobius"/>
    </source>
</evidence>
<keyword evidence="1" id="KW-0812">Transmembrane</keyword>
<feature type="transmembrane region" description="Helical" evidence="1">
    <location>
        <begin position="20"/>
        <end position="41"/>
    </location>
</feature>
<reference evidence="2" key="1">
    <citation type="submission" date="2021-03" db="EMBL/GenBank/DDBJ databases">
        <authorList>
            <person name="Tagirdzhanova G."/>
        </authorList>
    </citation>
    <scope>NUCLEOTIDE SEQUENCE</scope>
</reference>
<comment type="caution">
    <text evidence="2">The sequence shown here is derived from an EMBL/GenBank/DDBJ whole genome shotgun (WGS) entry which is preliminary data.</text>
</comment>
<protein>
    <submittedName>
        <fullName evidence="2">Uncharacterized protein</fullName>
    </submittedName>
</protein>
<sequence>MFVGFDVPGPVLPSSDSVTGLGVSIVFGVAAIVAVALRLWAQRRTKAGITIDAYLIIAALIITLAMCVLTAYMSLCAGLGWPTIWLIGPAGERFTKVGRSNAAKARVDTHQVLGWWTAYVGKGSFSSLYKNADGCRSQGHSCDILDQIIDTNNNQLFCLVDRQRLSRHYARSARAFSSIVCHPKVEHE</sequence>
<dbReference type="Proteomes" id="UP000664169">
    <property type="component" value="Unassembled WGS sequence"/>
</dbReference>
<keyword evidence="1" id="KW-1133">Transmembrane helix</keyword>
<evidence type="ECO:0000313" key="2">
    <source>
        <dbReference type="EMBL" id="CAF9918437.1"/>
    </source>
</evidence>
<feature type="transmembrane region" description="Helical" evidence="1">
    <location>
        <begin position="53"/>
        <end position="75"/>
    </location>
</feature>
<proteinExistence type="predicted"/>
<name>A0A8H3F998_9LECA</name>
<accession>A0A8H3F998</accession>
<dbReference type="EMBL" id="CAJPDQ010000013">
    <property type="protein sequence ID" value="CAF9918437.1"/>
    <property type="molecule type" value="Genomic_DNA"/>
</dbReference>
<keyword evidence="3" id="KW-1185">Reference proteome</keyword>
<dbReference type="AlphaFoldDB" id="A0A8H3F998"/>
<keyword evidence="1" id="KW-0472">Membrane</keyword>
<evidence type="ECO:0000313" key="3">
    <source>
        <dbReference type="Proteomes" id="UP000664169"/>
    </source>
</evidence>
<organism evidence="2 3">
    <name type="scientific">Gomphillus americanus</name>
    <dbReference type="NCBI Taxonomy" id="1940652"/>
    <lineage>
        <taxon>Eukaryota</taxon>
        <taxon>Fungi</taxon>
        <taxon>Dikarya</taxon>
        <taxon>Ascomycota</taxon>
        <taxon>Pezizomycotina</taxon>
        <taxon>Lecanoromycetes</taxon>
        <taxon>OSLEUM clade</taxon>
        <taxon>Ostropomycetidae</taxon>
        <taxon>Ostropales</taxon>
        <taxon>Graphidaceae</taxon>
        <taxon>Gomphilloideae</taxon>
        <taxon>Gomphillus</taxon>
    </lineage>
</organism>